<dbReference type="AlphaFoldDB" id="A0A381SEJ2"/>
<dbReference type="Gene3D" id="1.10.3210.10">
    <property type="entry name" value="Hypothetical protein af1432"/>
    <property type="match status" value="1"/>
</dbReference>
<dbReference type="SUPFAM" id="SSF109604">
    <property type="entry name" value="HD-domain/PDEase-like"/>
    <property type="match status" value="1"/>
</dbReference>
<sequence>MQVDRRRFIASAGGAAAVAAMGHEDRAEALEHYMTDQLDRAVRLTEAAQSSVEPRVPRGTGNLFRPTASGFEPMPANATLVDFFTRRFAPARHVLQSANHAVQTGQPERTIFACLLHDVTQNLIKADHGYWGAQLFAPYVDERVAWAIKFHQALRFFPDDAAGYEYPEMYNRIFGVDYEPDAYIKTDYEFARNHRYYMEARLVTVNDQYAFDETMREVEIEEYTDIIGRQFKQPSEGLGFDNSPVAHMWRSIINPDRPL</sequence>
<gene>
    <name evidence="1" type="ORF">METZ01_LOCUS53581</name>
</gene>
<dbReference type="PROSITE" id="PS51318">
    <property type="entry name" value="TAT"/>
    <property type="match status" value="1"/>
</dbReference>
<proteinExistence type="predicted"/>
<evidence type="ECO:0000313" key="1">
    <source>
        <dbReference type="EMBL" id="SVA00727.1"/>
    </source>
</evidence>
<accession>A0A381SEJ2</accession>
<protein>
    <recommendedName>
        <fullName evidence="2">HD domain-containing protein</fullName>
    </recommendedName>
</protein>
<evidence type="ECO:0008006" key="2">
    <source>
        <dbReference type="Google" id="ProtNLM"/>
    </source>
</evidence>
<name>A0A381SEJ2_9ZZZZ</name>
<dbReference type="InterPro" id="IPR006311">
    <property type="entry name" value="TAT_signal"/>
</dbReference>
<organism evidence="1">
    <name type="scientific">marine metagenome</name>
    <dbReference type="NCBI Taxonomy" id="408172"/>
    <lineage>
        <taxon>unclassified sequences</taxon>
        <taxon>metagenomes</taxon>
        <taxon>ecological metagenomes</taxon>
    </lineage>
</organism>
<reference evidence="1" key="1">
    <citation type="submission" date="2018-05" db="EMBL/GenBank/DDBJ databases">
        <authorList>
            <person name="Lanie J.A."/>
            <person name="Ng W.-L."/>
            <person name="Kazmierczak K.M."/>
            <person name="Andrzejewski T.M."/>
            <person name="Davidsen T.M."/>
            <person name="Wayne K.J."/>
            <person name="Tettelin H."/>
            <person name="Glass J.I."/>
            <person name="Rusch D."/>
            <person name="Podicherti R."/>
            <person name="Tsui H.-C.T."/>
            <person name="Winkler M.E."/>
        </authorList>
    </citation>
    <scope>NUCLEOTIDE SEQUENCE</scope>
</reference>
<dbReference type="EMBL" id="UINC01002830">
    <property type="protein sequence ID" value="SVA00727.1"/>
    <property type="molecule type" value="Genomic_DNA"/>
</dbReference>